<protein>
    <submittedName>
        <fullName evidence="1">Uncharacterized protein</fullName>
    </submittedName>
</protein>
<keyword evidence="2" id="KW-1185">Reference proteome</keyword>
<dbReference type="EMBL" id="HF935497">
    <property type="protein sequence ID" value="CCX30851.1"/>
    <property type="molecule type" value="Genomic_DNA"/>
</dbReference>
<name>U4LTK0_PYROM</name>
<evidence type="ECO:0000313" key="2">
    <source>
        <dbReference type="Proteomes" id="UP000018144"/>
    </source>
</evidence>
<sequence>MSIKGSPVPRVHLQIVHLPTVYHYHYTFTHILIQFNANRNQHHAFRIQFYSCSI</sequence>
<accession>U4LTK0</accession>
<reference evidence="1 2" key="1">
    <citation type="journal article" date="2013" name="PLoS Genet.">
        <title>The genome and development-dependent transcriptomes of Pyronema confluens: a window into fungal evolution.</title>
        <authorList>
            <person name="Traeger S."/>
            <person name="Altegoer F."/>
            <person name="Freitag M."/>
            <person name="Gabaldon T."/>
            <person name="Kempken F."/>
            <person name="Kumar A."/>
            <person name="Marcet-Houben M."/>
            <person name="Poggeler S."/>
            <person name="Stajich J.E."/>
            <person name="Nowrousian M."/>
        </authorList>
    </citation>
    <scope>NUCLEOTIDE SEQUENCE [LARGE SCALE GENOMIC DNA]</scope>
    <source>
        <strain evidence="2">CBS 100304</strain>
        <tissue evidence="1">Vegetative mycelium</tissue>
    </source>
</reference>
<dbReference type="Proteomes" id="UP000018144">
    <property type="component" value="Unassembled WGS sequence"/>
</dbReference>
<gene>
    <name evidence="1" type="ORF">PCON_09452</name>
</gene>
<evidence type="ECO:0000313" key="1">
    <source>
        <dbReference type="EMBL" id="CCX30851.1"/>
    </source>
</evidence>
<proteinExistence type="predicted"/>
<organism evidence="1 2">
    <name type="scientific">Pyronema omphalodes (strain CBS 100304)</name>
    <name type="common">Pyronema confluens</name>
    <dbReference type="NCBI Taxonomy" id="1076935"/>
    <lineage>
        <taxon>Eukaryota</taxon>
        <taxon>Fungi</taxon>
        <taxon>Dikarya</taxon>
        <taxon>Ascomycota</taxon>
        <taxon>Pezizomycotina</taxon>
        <taxon>Pezizomycetes</taxon>
        <taxon>Pezizales</taxon>
        <taxon>Pyronemataceae</taxon>
        <taxon>Pyronema</taxon>
    </lineage>
</organism>
<dbReference type="AlphaFoldDB" id="U4LTK0"/>